<evidence type="ECO:0000256" key="1">
    <source>
        <dbReference type="SAM" id="Phobius"/>
    </source>
</evidence>
<dbReference type="RefSeq" id="WP_310825193.1">
    <property type="nucleotide sequence ID" value="NZ_JAQGEC010000003.1"/>
</dbReference>
<keyword evidence="1" id="KW-0472">Membrane</keyword>
<accession>A0AAE4DLH3</accession>
<proteinExistence type="predicted"/>
<feature type="transmembrane region" description="Helical" evidence="1">
    <location>
        <begin position="176"/>
        <end position="200"/>
    </location>
</feature>
<dbReference type="AlphaFoldDB" id="A0AAE4DLH3"/>
<feature type="transmembrane region" description="Helical" evidence="1">
    <location>
        <begin position="101"/>
        <end position="121"/>
    </location>
</feature>
<dbReference type="Proteomes" id="UP001248822">
    <property type="component" value="Unassembled WGS sequence"/>
</dbReference>
<keyword evidence="1" id="KW-1133">Transmembrane helix</keyword>
<feature type="transmembrane region" description="Helical" evidence="1">
    <location>
        <begin position="230"/>
        <end position="250"/>
    </location>
</feature>
<reference evidence="2" key="1">
    <citation type="submission" date="2022-12" db="EMBL/GenBank/DDBJ databases">
        <title>NDM-1 containing novel ST 2018 Pseudenterobacter timonensis.</title>
        <authorList>
            <person name="Halder G."/>
            <person name="Mandal S."/>
            <person name="Dutta S."/>
        </authorList>
    </citation>
    <scope>NUCLEOTIDE SEQUENCE</scope>
    <source>
        <strain evidence="2">CNCI147</strain>
    </source>
</reference>
<dbReference type="EMBL" id="JAQGEC010000003">
    <property type="protein sequence ID" value="MDR9889681.1"/>
    <property type="molecule type" value="Genomic_DNA"/>
</dbReference>
<dbReference type="InterPro" id="IPR010295">
    <property type="entry name" value="DUF898"/>
</dbReference>
<organism evidence="2 3">
    <name type="scientific">Pseudenterobacter timonensis</name>
    <dbReference type="NCBI Taxonomy" id="1755099"/>
    <lineage>
        <taxon>Bacteria</taxon>
        <taxon>Pseudomonadati</taxon>
        <taxon>Pseudomonadota</taxon>
        <taxon>Gammaproteobacteria</taxon>
        <taxon>Enterobacterales</taxon>
        <taxon>Enterobacteriaceae</taxon>
        <taxon>Pseudenterobacter</taxon>
    </lineage>
</organism>
<comment type="caution">
    <text evidence="2">The sequence shown here is derived from an EMBL/GenBank/DDBJ whole genome shotgun (WGS) entry which is preliminary data.</text>
</comment>
<gene>
    <name evidence="2" type="ORF">O7047_05460</name>
</gene>
<protein>
    <submittedName>
        <fullName evidence="2">DUF898 family protein</fullName>
    </submittedName>
</protein>
<dbReference type="Pfam" id="PF05987">
    <property type="entry name" value="DUF898"/>
    <property type="match status" value="1"/>
</dbReference>
<feature type="transmembrane region" description="Helical" evidence="1">
    <location>
        <begin position="142"/>
        <end position="164"/>
    </location>
</feature>
<evidence type="ECO:0000313" key="2">
    <source>
        <dbReference type="EMBL" id="MDR9889681.1"/>
    </source>
</evidence>
<feature type="transmembrane region" description="Helical" evidence="1">
    <location>
        <begin position="332"/>
        <end position="350"/>
    </location>
</feature>
<feature type="transmembrane region" description="Helical" evidence="1">
    <location>
        <begin position="73"/>
        <end position="95"/>
    </location>
</feature>
<feature type="transmembrane region" description="Helical" evidence="1">
    <location>
        <begin position="282"/>
        <end position="303"/>
    </location>
</feature>
<keyword evidence="1" id="KW-0812">Transmembrane</keyword>
<evidence type="ECO:0000313" key="3">
    <source>
        <dbReference type="Proteomes" id="UP001248822"/>
    </source>
</evidence>
<name>A0AAE4DLH3_9ENTR</name>
<sequence>MNITSGGQNNHLHRFVFHGQVKSYFILCLVNLILSIVTFGIFIPWAWVRDRRYLAENSELNGMRFGYHGRGGTLLLSGVVLVLVLMGCSVLLSFIHPQGATLGMLLFFLLLPVLVVKGLGYHASMTSFHQLRFGFHTSALRAWWVMLGLPVLMFILLGCLLTLMSSSLSLSWSRGLLILAAALIGLTAFFGSCAILGLVYSHWLDLVGKSATLGKYAFNITISSRRCVKIFLLALVIQLPFILVFFLVLTSVMSRMITNCMFGICNESTAAMLIAENISVIALAYIFNIVGIILSAAYTGVALRNHAINNLVLGNTLQFGSTLSFSGLAPRLLGLLFGSILTLGLAWPWLRIMLARYIATNTTVQGEVDALAFTQEEAPVPTGNKLCAVFIPTLPFI</sequence>
<feature type="transmembrane region" description="Helical" evidence="1">
    <location>
        <begin position="24"/>
        <end position="48"/>
    </location>
</feature>